<dbReference type="RefSeq" id="WP_261853716.1">
    <property type="nucleotide sequence ID" value="NZ_BQXY01000007.1"/>
</dbReference>
<dbReference type="EMBL" id="BQXY01000007">
    <property type="protein sequence ID" value="GKU26826.1"/>
    <property type="molecule type" value="Genomic_DNA"/>
</dbReference>
<accession>A0A9W5Y4Z0</accession>
<proteinExistence type="predicted"/>
<evidence type="ECO:0000313" key="2">
    <source>
        <dbReference type="Proteomes" id="UP001057868"/>
    </source>
</evidence>
<gene>
    <name evidence="1" type="ORF">CFOLD11_36530</name>
</gene>
<reference evidence="1" key="1">
    <citation type="journal article" date="2023" name="Int. J. Syst. Evol. Microbiol.">
        <title>&lt;i&gt;Clostridium folliculivorans&lt;/i&gt; sp. nov., isolated from soil samples of an organic paddy in Japan.</title>
        <authorList>
            <person name="Tazawa J."/>
            <person name="Kobayashi H."/>
            <person name="Tanizawa Y."/>
            <person name="Uchino A."/>
            <person name="Tanaka F."/>
            <person name="Urashima Y."/>
            <person name="Miura S."/>
            <person name="Sakamoto M."/>
            <person name="Ohkuma M."/>
            <person name="Tohno M."/>
        </authorList>
    </citation>
    <scope>NUCLEOTIDE SEQUENCE</scope>
    <source>
        <strain evidence="1">D1-1</strain>
    </source>
</reference>
<organism evidence="1 2">
    <name type="scientific">Clostridium folliculivorans</name>
    <dbReference type="NCBI Taxonomy" id="2886038"/>
    <lineage>
        <taxon>Bacteria</taxon>
        <taxon>Bacillati</taxon>
        <taxon>Bacillota</taxon>
        <taxon>Clostridia</taxon>
        <taxon>Eubacteriales</taxon>
        <taxon>Clostridiaceae</taxon>
        <taxon>Clostridium</taxon>
    </lineage>
</organism>
<protein>
    <submittedName>
        <fullName evidence="1">Uncharacterized protein</fullName>
    </submittedName>
</protein>
<dbReference type="AlphaFoldDB" id="A0A9W5Y4Z0"/>
<name>A0A9W5Y4Z0_9CLOT</name>
<dbReference type="Proteomes" id="UP001057868">
    <property type="component" value="Unassembled WGS sequence"/>
</dbReference>
<sequence length="51" mass="5884">MPDNWHGEGFSIVQAIKDVALLFLRGQEITWHHIMKSYTLKAKLEFLGILS</sequence>
<keyword evidence="2" id="KW-1185">Reference proteome</keyword>
<comment type="caution">
    <text evidence="1">The sequence shown here is derived from an EMBL/GenBank/DDBJ whole genome shotgun (WGS) entry which is preliminary data.</text>
</comment>
<evidence type="ECO:0000313" key="1">
    <source>
        <dbReference type="EMBL" id="GKU26826.1"/>
    </source>
</evidence>